<accession>A0A8J4VCP9</accession>
<evidence type="ECO:0000313" key="2">
    <source>
        <dbReference type="Proteomes" id="UP000737018"/>
    </source>
</evidence>
<gene>
    <name evidence="1" type="ORF">CMV_018339</name>
</gene>
<name>A0A8J4VCP9_9ROSI</name>
<sequence length="88" mass="10061">MTRDLKVHFSKTFLLKFGDEYTRRNSESFGWSLFTKSISAGGDQIAGTENEVKAELKKFSSSRSNGVTKFLNELVRWRMSWISMSAEA</sequence>
<protein>
    <submittedName>
        <fullName evidence="1">Uncharacterized protein</fullName>
    </submittedName>
</protein>
<dbReference type="AlphaFoldDB" id="A0A8J4VCP9"/>
<dbReference type="EMBL" id="JRKL02003056">
    <property type="protein sequence ID" value="KAF3956548.1"/>
    <property type="molecule type" value="Genomic_DNA"/>
</dbReference>
<keyword evidence="2" id="KW-1185">Reference proteome</keyword>
<reference evidence="1" key="1">
    <citation type="submission" date="2020-03" db="EMBL/GenBank/DDBJ databases">
        <title>Castanea mollissima Vanexum genome sequencing.</title>
        <authorList>
            <person name="Staton M."/>
        </authorList>
    </citation>
    <scope>NUCLEOTIDE SEQUENCE</scope>
    <source>
        <tissue evidence="1">Leaf</tissue>
    </source>
</reference>
<dbReference type="Proteomes" id="UP000737018">
    <property type="component" value="Unassembled WGS sequence"/>
</dbReference>
<evidence type="ECO:0000313" key="1">
    <source>
        <dbReference type="EMBL" id="KAF3956548.1"/>
    </source>
</evidence>
<comment type="caution">
    <text evidence="1">The sequence shown here is derived from an EMBL/GenBank/DDBJ whole genome shotgun (WGS) entry which is preliminary data.</text>
</comment>
<proteinExistence type="predicted"/>
<organism evidence="1 2">
    <name type="scientific">Castanea mollissima</name>
    <name type="common">Chinese chestnut</name>
    <dbReference type="NCBI Taxonomy" id="60419"/>
    <lineage>
        <taxon>Eukaryota</taxon>
        <taxon>Viridiplantae</taxon>
        <taxon>Streptophyta</taxon>
        <taxon>Embryophyta</taxon>
        <taxon>Tracheophyta</taxon>
        <taxon>Spermatophyta</taxon>
        <taxon>Magnoliopsida</taxon>
        <taxon>eudicotyledons</taxon>
        <taxon>Gunneridae</taxon>
        <taxon>Pentapetalae</taxon>
        <taxon>rosids</taxon>
        <taxon>fabids</taxon>
        <taxon>Fagales</taxon>
        <taxon>Fagaceae</taxon>
        <taxon>Castanea</taxon>
    </lineage>
</organism>